<dbReference type="Proteomes" id="UP000094444">
    <property type="component" value="Unassembled WGS sequence"/>
</dbReference>
<keyword evidence="1" id="KW-0472">Membrane</keyword>
<keyword evidence="1" id="KW-1133">Transmembrane helix</keyword>
<feature type="transmembrane region" description="Helical" evidence="1">
    <location>
        <begin position="143"/>
        <end position="166"/>
    </location>
</feature>
<keyword evidence="1" id="KW-0812">Transmembrane</keyword>
<protein>
    <recommendedName>
        <fullName evidence="4">Chorismate synthase protein</fullName>
    </recommendedName>
</protein>
<evidence type="ECO:0000313" key="2">
    <source>
        <dbReference type="EMBL" id="POS78654.1"/>
    </source>
</evidence>
<feature type="transmembrane region" description="Helical" evidence="1">
    <location>
        <begin position="178"/>
        <end position="198"/>
    </location>
</feature>
<dbReference type="EMBL" id="MAVT02000170">
    <property type="protein sequence ID" value="POS78654.1"/>
    <property type="molecule type" value="Genomic_DNA"/>
</dbReference>
<evidence type="ECO:0000256" key="1">
    <source>
        <dbReference type="SAM" id="Phobius"/>
    </source>
</evidence>
<comment type="caution">
    <text evidence="2">The sequence shown here is derived from an EMBL/GenBank/DDBJ whole genome shotgun (WGS) entry which is preliminary data.</text>
</comment>
<gene>
    <name evidence="2" type="ORF">DHEL01_v202962</name>
</gene>
<dbReference type="AlphaFoldDB" id="A0A2P5I815"/>
<sequence>MAMISWGTIKSLVIFFGPMLLPKAITWYKAARTAQRSPKQPIQPLPTRTLAVVILLATAALLLAASTLPILAPENVFAVTRSNPTSSNNLILSRLSSLRPLTPRDNVLHDKFESRASKLLYYKYGPDVLIDCPFCNSNDPTTYLLYAAPAVAAVHLSNALLLGAATSASLTGKAGAQWRALATYAAVGAAALDLYLLLMWDHQTGNEKARVLGEVTFYFWRARALRHLGLAVLDVLVAGALWLSGTQRMFPVAPTVSERVDAAITGLARTRNQLHAAGVIKNTTARDGELRAAEARYWAHEAIIMSEAMESEEVVGSMRDAVENRRLDLDDIGQVAETYARDVLQQVMT</sequence>
<reference evidence="2" key="1">
    <citation type="submission" date="2017-09" db="EMBL/GenBank/DDBJ databases">
        <title>Polyketide synthases of a Diaporthe helianthi virulent isolate.</title>
        <authorList>
            <person name="Baroncelli R."/>
        </authorList>
    </citation>
    <scope>NUCLEOTIDE SEQUENCE [LARGE SCALE GENOMIC DNA]</scope>
    <source>
        <strain evidence="2">7/96</strain>
    </source>
</reference>
<proteinExistence type="predicted"/>
<dbReference type="OrthoDB" id="4218123at2759"/>
<evidence type="ECO:0008006" key="4">
    <source>
        <dbReference type="Google" id="ProtNLM"/>
    </source>
</evidence>
<name>A0A2P5I815_DIAHE</name>
<dbReference type="PANTHER" id="PTHR39470:SF1">
    <property type="entry name" value="CHORISMATE SYNTHASE PROTEIN"/>
    <property type="match status" value="1"/>
</dbReference>
<dbReference type="STRING" id="158607.A0A2P5I815"/>
<keyword evidence="3" id="KW-1185">Reference proteome</keyword>
<dbReference type="PANTHER" id="PTHR39470">
    <property type="entry name" value="CHROMOSOME 10, WHOLE GENOME SHOTGUN SEQUENCE"/>
    <property type="match status" value="1"/>
</dbReference>
<organism evidence="2 3">
    <name type="scientific">Diaporthe helianthi</name>
    <dbReference type="NCBI Taxonomy" id="158607"/>
    <lineage>
        <taxon>Eukaryota</taxon>
        <taxon>Fungi</taxon>
        <taxon>Dikarya</taxon>
        <taxon>Ascomycota</taxon>
        <taxon>Pezizomycotina</taxon>
        <taxon>Sordariomycetes</taxon>
        <taxon>Sordariomycetidae</taxon>
        <taxon>Diaporthales</taxon>
        <taxon>Diaporthaceae</taxon>
        <taxon>Diaporthe</taxon>
    </lineage>
</organism>
<evidence type="ECO:0000313" key="3">
    <source>
        <dbReference type="Proteomes" id="UP000094444"/>
    </source>
</evidence>
<accession>A0A2P5I815</accession>
<feature type="transmembrane region" description="Helical" evidence="1">
    <location>
        <begin position="224"/>
        <end position="243"/>
    </location>
</feature>
<feature type="transmembrane region" description="Helical" evidence="1">
    <location>
        <begin position="6"/>
        <end position="28"/>
    </location>
</feature>
<feature type="transmembrane region" description="Helical" evidence="1">
    <location>
        <begin position="49"/>
        <end position="72"/>
    </location>
</feature>
<dbReference type="InParanoid" id="A0A2P5I815"/>